<protein>
    <recommendedName>
        <fullName evidence="3">Response regulatory domain-containing protein</fullName>
    </recommendedName>
</protein>
<organism evidence="1 2">
    <name type="scientific">Anabaena lutea FACHB-196</name>
    <dbReference type="NCBI Taxonomy" id="2692881"/>
    <lineage>
        <taxon>Bacteria</taxon>
        <taxon>Bacillati</taxon>
        <taxon>Cyanobacteriota</taxon>
        <taxon>Cyanophyceae</taxon>
        <taxon>Nostocales</taxon>
        <taxon>Nostocaceae</taxon>
        <taxon>Anabaena</taxon>
    </lineage>
</organism>
<gene>
    <name evidence="1" type="ORF">H6G59_01680</name>
</gene>
<dbReference type="SUPFAM" id="SSF52172">
    <property type="entry name" value="CheY-like"/>
    <property type="match status" value="1"/>
</dbReference>
<sequence>MVEDDNLLAQAVATALVKQNYVVGLCQVVRNHPYRKFLPVLFLVDNLSADIVEQIFASGADDCANKIIKQSQLITRTLNRIKRR</sequence>
<dbReference type="InterPro" id="IPR011006">
    <property type="entry name" value="CheY-like_superfamily"/>
</dbReference>
<dbReference type="EMBL" id="JACJST010000001">
    <property type="protein sequence ID" value="MBD2566624.1"/>
    <property type="molecule type" value="Genomic_DNA"/>
</dbReference>
<evidence type="ECO:0000313" key="1">
    <source>
        <dbReference type="EMBL" id="MBD2566624.1"/>
    </source>
</evidence>
<dbReference type="Proteomes" id="UP000640531">
    <property type="component" value="Unassembled WGS sequence"/>
</dbReference>
<reference evidence="1 2" key="1">
    <citation type="journal article" date="2020" name="ISME J.">
        <title>Comparative genomics reveals insights into cyanobacterial evolution and habitat adaptation.</title>
        <authorList>
            <person name="Chen M.Y."/>
            <person name="Teng W.K."/>
            <person name="Zhao L."/>
            <person name="Hu C.X."/>
            <person name="Zhou Y.K."/>
            <person name="Han B.P."/>
            <person name="Song L.R."/>
            <person name="Shu W.S."/>
        </authorList>
    </citation>
    <scope>NUCLEOTIDE SEQUENCE [LARGE SCALE GENOMIC DNA]</scope>
    <source>
        <strain evidence="1 2">FACHB-196</strain>
    </source>
</reference>
<dbReference type="RefSeq" id="WP_190711437.1">
    <property type="nucleotide sequence ID" value="NZ_JACJST010000001.1"/>
</dbReference>
<name>A0ABR8FA43_9NOST</name>
<comment type="caution">
    <text evidence="1">The sequence shown here is derived from an EMBL/GenBank/DDBJ whole genome shotgun (WGS) entry which is preliminary data.</text>
</comment>
<evidence type="ECO:0008006" key="3">
    <source>
        <dbReference type="Google" id="ProtNLM"/>
    </source>
</evidence>
<proteinExistence type="predicted"/>
<evidence type="ECO:0000313" key="2">
    <source>
        <dbReference type="Proteomes" id="UP000640531"/>
    </source>
</evidence>
<accession>A0ABR8FA43</accession>
<keyword evidence="2" id="KW-1185">Reference proteome</keyword>